<dbReference type="EMBL" id="JBHSGD010000005">
    <property type="protein sequence ID" value="MFC4652461.1"/>
    <property type="molecule type" value="Genomic_DNA"/>
</dbReference>
<name>A0ABV9JDG1_9LACT</name>
<dbReference type="Proteomes" id="UP001595987">
    <property type="component" value="Unassembled WGS sequence"/>
</dbReference>
<dbReference type="NCBIfam" id="TIGR00732">
    <property type="entry name" value="dprA"/>
    <property type="match status" value="1"/>
</dbReference>
<dbReference type="Pfam" id="PF02481">
    <property type="entry name" value="DNA_processg_A"/>
    <property type="match status" value="1"/>
</dbReference>
<feature type="domain" description="DNA processing protein A sterile alpha motif" evidence="3">
    <location>
        <begin position="2"/>
        <end position="63"/>
    </location>
</feature>
<dbReference type="SUPFAM" id="SSF102405">
    <property type="entry name" value="MCP/YpsA-like"/>
    <property type="match status" value="1"/>
</dbReference>
<keyword evidence="5" id="KW-1185">Reference proteome</keyword>
<dbReference type="RefSeq" id="WP_213534797.1">
    <property type="nucleotide sequence ID" value="NZ_BOVQ01000004.1"/>
</dbReference>
<dbReference type="InterPro" id="IPR041104">
    <property type="entry name" value="SAM_DprA"/>
</dbReference>
<dbReference type="PANTHER" id="PTHR43022:SF1">
    <property type="entry name" value="PROTEIN SMF"/>
    <property type="match status" value="1"/>
</dbReference>
<comment type="similarity">
    <text evidence="1">Belongs to the DprA/Smf family.</text>
</comment>
<protein>
    <submittedName>
        <fullName evidence="4">DNA-processing protein DprA</fullName>
    </submittedName>
</protein>
<gene>
    <name evidence="4" type="primary">dprA</name>
    <name evidence="4" type="ORF">ACFO26_06020</name>
</gene>
<feature type="domain" description="Smf/DprA SLOG" evidence="2">
    <location>
        <begin position="75"/>
        <end position="279"/>
    </location>
</feature>
<reference evidence="5" key="1">
    <citation type="journal article" date="2019" name="Int. J. Syst. Evol. Microbiol.">
        <title>The Global Catalogue of Microorganisms (GCM) 10K type strain sequencing project: providing services to taxonomists for standard genome sequencing and annotation.</title>
        <authorList>
            <consortium name="The Broad Institute Genomics Platform"/>
            <consortium name="The Broad Institute Genome Sequencing Center for Infectious Disease"/>
            <person name="Wu L."/>
            <person name="Ma J."/>
        </authorList>
    </citation>
    <scope>NUCLEOTIDE SEQUENCE [LARGE SCALE GENOMIC DNA]</scope>
    <source>
        <strain evidence="5">CCUG 63287</strain>
    </source>
</reference>
<organism evidence="4 5">
    <name type="scientific">Lactococcus nasutitermitis</name>
    <dbReference type="NCBI Taxonomy" id="1652957"/>
    <lineage>
        <taxon>Bacteria</taxon>
        <taxon>Bacillati</taxon>
        <taxon>Bacillota</taxon>
        <taxon>Bacilli</taxon>
        <taxon>Lactobacillales</taxon>
        <taxon>Streptococcaceae</taxon>
        <taxon>Lactococcus</taxon>
    </lineage>
</organism>
<evidence type="ECO:0000256" key="1">
    <source>
        <dbReference type="ARBA" id="ARBA00006525"/>
    </source>
</evidence>
<evidence type="ECO:0000313" key="5">
    <source>
        <dbReference type="Proteomes" id="UP001595987"/>
    </source>
</evidence>
<accession>A0ABV9JDG1</accession>
<evidence type="ECO:0000259" key="2">
    <source>
        <dbReference type="Pfam" id="PF02481"/>
    </source>
</evidence>
<dbReference type="Gene3D" id="3.40.50.450">
    <property type="match status" value="1"/>
</dbReference>
<dbReference type="InterPro" id="IPR057666">
    <property type="entry name" value="DrpA_SLOG"/>
</dbReference>
<sequence length="282" mass="31977">MITNFDIYRWKNAGMTNLGVNKLLKFYRKYERKINLRQMAQVASIKSIPDFIERYKAQDVTKLRESYKKFPSFSILEDIYPERLKEIYNPPTLIFYQGNLNLLKKPKIAFVGSRNSSENGIKATQKIIKELKGTFVIVSGLARGIDATSHIAAIKNDSPTIAVIGTGLDVYYPLDNRKIQEYMAKKELILSEYIPGDKPLKFHFPERNRIIAGLSRGVVVVEAKIRSGSLITAERALEEGRDVFAIPGNISDGFSDGCNHLIQQGAKLVYQGQDILEDYFCI</sequence>
<dbReference type="Pfam" id="PF18255">
    <property type="entry name" value="SAM_DprA"/>
    <property type="match status" value="1"/>
</dbReference>
<dbReference type="PANTHER" id="PTHR43022">
    <property type="entry name" value="PROTEIN SMF"/>
    <property type="match status" value="1"/>
</dbReference>
<proteinExistence type="inferred from homology"/>
<comment type="caution">
    <text evidence="4">The sequence shown here is derived from an EMBL/GenBank/DDBJ whole genome shotgun (WGS) entry which is preliminary data.</text>
</comment>
<dbReference type="InterPro" id="IPR003488">
    <property type="entry name" value="DprA"/>
</dbReference>
<evidence type="ECO:0000259" key="3">
    <source>
        <dbReference type="Pfam" id="PF18255"/>
    </source>
</evidence>
<evidence type="ECO:0000313" key="4">
    <source>
        <dbReference type="EMBL" id="MFC4652461.1"/>
    </source>
</evidence>